<accession>A0A392VAU7</accession>
<dbReference type="AlphaFoldDB" id="A0A392VAU7"/>
<proteinExistence type="predicted"/>
<evidence type="ECO:0000313" key="2">
    <source>
        <dbReference type="EMBL" id="MCI84572.1"/>
    </source>
</evidence>
<feature type="non-terminal residue" evidence="2">
    <location>
        <position position="1"/>
    </location>
</feature>
<feature type="compositionally biased region" description="Polar residues" evidence="1">
    <location>
        <begin position="39"/>
        <end position="48"/>
    </location>
</feature>
<keyword evidence="3" id="KW-1185">Reference proteome</keyword>
<evidence type="ECO:0000256" key="1">
    <source>
        <dbReference type="SAM" id="MobiDB-lite"/>
    </source>
</evidence>
<reference evidence="2 3" key="1">
    <citation type="journal article" date="2018" name="Front. Plant Sci.">
        <title>Red Clover (Trifolium pratense) and Zigzag Clover (T. medium) - A Picture of Genomic Similarities and Differences.</title>
        <authorList>
            <person name="Dluhosova J."/>
            <person name="Istvanek J."/>
            <person name="Nedelnik J."/>
            <person name="Repkova J."/>
        </authorList>
    </citation>
    <scope>NUCLEOTIDE SEQUENCE [LARGE SCALE GENOMIC DNA]</scope>
    <source>
        <strain evidence="3">cv. 10/8</strain>
        <tissue evidence="2">Leaf</tissue>
    </source>
</reference>
<name>A0A392VAU7_9FABA</name>
<evidence type="ECO:0000313" key="3">
    <source>
        <dbReference type="Proteomes" id="UP000265520"/>
    </source>
</evidence>
<organism evidence="2 3">
    <name type="scientific">Trifolium medium</name>
    <dbReference type="NCBI Taxonomy" id="97028"/>
    <lineage>
        <taxon>Eukaryota</taxon>
        <taxon>Viridiplantae</taxon>
        <taxon>Streptophyta</taxon>
        <taxon>Embryophyta</taxon>
        <taxon>Tracheophyta</taxon>
        <taxon>Spermatophyta</taxon>
        <taxon>Magnoliopsida</taxon>
        <taxon>eudicotyledons</taxon>
        <taxon>Gunneridae</taxon>
        <taxon>Pentapetalae</taxon>
        <taxon>rosids</taxon>
        <taxon>fabids</taxon>
        <taxon>Fabales</taxon>
        <taxon>Fabaceae</taxon>
        <taxon>Papilionoideae</taxon>
        <taxon>50 kb inversion clade</taxon>
        <taxon>NPAAA clade</taxon>
        <taxon>Hologalegina</taxon>
        <taxon>IRL clade</taxon>
        <taxon>Trifolieae</taxon>
        <taxon>Trifolium</taxon>
    </lineage>
</organism>
<comment type="caution">
    <text evidence="2">The sequence shown here is derived from an EMBL/GenBank/DDBJ whole genome shotgun (WGS) entry which is preliminary data.</text>
</comment>
<sequence length="48" mass="5557">EEKLLADKVERNKMTGKKEENGRDEESNKGPREVYSEYTPLTQPESES</sequence>
<dbReference type="EMBL" id="LXQA011094209">
    <property type="protein sequence ID" value="MCI84572.1"/>
    <property type="molecule type" value="Genomic_DNA"/>
</dbReference>
<feature type="compositionally biased region" description="Basic and acidic residues" evidence="1">
    <location>
        <begin position="1"/>
        <end position="35"/>
    </location>
</feature>
<feature type="region of interest" description="Disordered" evidence="1">
    <location>
        <begin position="1"/>
        <end position="48"/>
    </location>
</feature>
<dbReference type="Proteomes" id="UP000265520">
    <property type="component" value="Unassembled WGS sequence"/>
</dbReference>
<protein>
    <submittedName>
        <fullName evidence="2">Uncharacterized protein</fullName>
    </submittedName>
</protein>